<dbReference type="Gene3D" id="3.40.50.300">
    <property type="entry name" value="P-loop containing nucleotide triphosphate hydrolases"/>
    <property type="match status" value="1"/>
</dbReference>
<dbReference type="GO" id="GO:0005524">
    <property type="term" value="F:ATP binding"/>
    <property type="evidence" value="ECO:0007669"/>
    <property type="project" value="UniProtKB-KW"/>
</dbReference>
<organism evidence="7 8">
    <name type="scientific">Streptomyces koyangensis</name>
    <dbReference type="NCBI Taxonomy" id="188770"/>
    <lineage>
        <taxon>Bacteria</taxon>
        <taxon>Bacillati</taxon>
        <taxon>Actinomycetota</taxon>
        <taxon>Actinomycetes</taxon>
        <taxon>Kitasatosporales</taxon>
        <taxon>Streptomycetaceae</taxon>
        <taxon>Streptomyces</taxon>
        <taxon>Streptomyces aurantiacus group</taxon>
    </lineage>
</organism>
<dbReference type="PANTHER" id="PTHR42711:SF19">
    <property type="entry name" value="DOXORUBICIN RESISTANCE ATP-BINDING PROTEIN DRRA"/>
    <property type="match status" value="1"/>
</dbReference>
<evidence type="ECO:0000256" key="1">
    <source>
        <dbReference type="ARBA" id="ARBA00004202"/>
    </source>
</evidence>
<dbReference type="PANTHER" id="PTHR42711">
    <property type="entry name" value="ABC TRANSPORTER ATP-BINDING PROTEIN"/>
    <property type="match status" value="1"/>
</dbReference>
<dbReference type="Proteomes" id="UP000596311">
    <property type="component" value="Chromosome"/>
</dbReference>
<dbReference type="SMART" id="SM00382">
    <property type="entry name" value="AAA"/>
    <property type="match status" value="1"/>
</dbReference>
<dbReference type="EMBL" id="CP049945">
    <property type="protein sequence ID" value="QRF04147.1"/>
    <property type="molecule type" value="Genomic_DNA"/>
</dbReference>
<dbReference type="InterPro" id="IPR027417">
    <property type="entry name" value="P-loop_NTPase"/>
</dbReference>
<evidence type="ECO:0000256" key="3">
    <source>
        <dbReference type="ARBA" id="ARBA00022741"/>
    </source>
</evidence>
<keyword evidence="3" id="KW-0547">Nucleotide-binding</keyword>
<evidence type="ECO:0000259" key="6">
    <source>
        <dbReference type="PROSITE" id="PS50893"/>
    </source>
</evidence>
<dbReference type="PROSITE" id="PS00211">
    <property type="entry name" value="ABC_TRANSPORTER_1"/>
    <property type="match status" value="1"/>
</dbReference>
<keyword evidence="4 7" id="KW-0067">ATP-binding</keyword>
<reference evidence="7 8" key="1">
    <citation type="submission" date="2020-03" db="EMBL/GenBank/DDBJ databases">
        <title>Genome mining and metabolic profiling illuminate the polycyclic tetramate macrolactams from Streptomyces koyangensis SCSIO 5802.</title>
        <authorList>
            <person name="Ding W."/>
        </authorList>
    </citation>
    <scope>NUCLEOTIDE SEQUENCE [LARGE SCALE GENOMIC DNA]</scope>
    <source>
        <strain evidence="7 8">SCSIO 5802</strain>
    </source>
</reference>
<feature type="domain" description="ABC transporter" evidence="6">
    <location>
        <begin position="20"/>
        <end position="251"/>
    </location>
</feature>
<gene>
    <name evidence="7" type="ORF">G9U55_19530</name>
</gene>
<name>A0ABX7EI21_9ACTN</name>
<evidence type="ECO:0000256" key="4">
    <source>
        <dbReference type="ARBA" id="ARBA00022840"/>
    </source>
</evidence>
<dbReference type="SUPFAM" id="SSF52540">
    <property type="entry name" value="P-loop containing nucleoside triphosphate hydrolases"/>
    <property type="match status" value="1"/>
</dbReference>
<accession>A0ABX7EI21</accession>
<evidence type="ECO:0000256" key="2">
    <source>
        <dbReference type="ARBA" id="ARBA00022448"/>
    </source>
</evidence>
<dbReference type="RefSeq" id="WP_203215411.1">
    <property type="nucleotide sequence ID" value="NZ_CP049945.1"/>
</dbReference>
<dbReference type="PROSITE" id="PS50893">
    <property type="entry name" value="ABC_TRANSPORTER_2"/>
    <property type="match status" value="1"/>
</dbReference>
<keyword evidence="5" id="KW-0046">Antibiotic resistance</keyword>
<comment type="subcellular location">
    <subcellularLocation>
        <location evidence="1">Cell membrane</location>
        <topology evidence="1">Peripheral membrane protein</topology>
    </subcellularLocation>
</comment>
<keyword evidence="8" id="KW-1185">Reference proteome</keyword>
<protein>
    <submittedName>
        <fullName evidence="7">ABC transporter ATP-binding protein</fullName>
    </submittedName>
</protein>
<evidence type="ECO:0000313" key="8">
    <source>
        <dbReference type="Proteomes" id="UP000596311"/>
    </source>
</evidence>
<keyword evidence="2" id="KW-0813">Transport</keyword>
<dbReference type="InterPro" id="IPR003593">
    <property type="entry name" value="AAA+_ATPase"/>
</dbReference>
<dbReference type="InterPro" id="IPR003439">
    <property type="entry name" value="ABC_transporter-like_ATP-bd"/>
</dbReference>
<evidence type="ECO:0000313" key="7">
    <source>
        <dbReference type="EMBL" id="QRF04147.1"/>
    </source>
</evidence>
<evidence type="ECO:0000256" key="5">
    <source>
        <dbReference type="ARBA" id="ARBA00023251"/>
    </source>
</evidence>
<sequence length="330" mass="34843">MLPSPPPPPSAEAPADDGAIRTRGLGRDFAGRTAVHALDLRVRTGEIYGLLGPNGSGKSTTVRMLTTQLRPTRGSARIAGADLASEPGAVRRRTGTVLQAVALDPLMTGRALLTLQGRAQSLGRRAARERAAELLATLGAESFADTPVGKLSGGQRRRVDLATALVQRPAVLFLDEPTTGLDPASRRGLWDEIRGLVRDHGITVLLTTQYLEEADQLCDRIGILRAGRLITSADPRTLKAEAGERVLHLRFTAADTAARALTLLTGRGEPAVRTAPDTVGVRLTGPGADGRTLSLLAADGLHADSLRVDEPTLEDVFLRLTPTPEEAPAA</sequence>
<dbReference type="InterPro" id="IPR050763">
    <property type="entry name" value="ABC_transporter_ATP-binding"/>
</dbReference>
<proteinExistence type="predicted"/>
<dbReference type="Pfam" id="PF00005">
    <property type="entry name" value="ABC_tran"/>
    <property type="match status" value="1"/>
</dbReference>
<dbReference type="InterPro" id="IPR017871">
    <property type="entry name" value="ABC_transporter-like_CS"/>
</dbReference>